<accession>A0A0F8ZK18</accession>
<proteinExistence type="predicted"/>
<evidence type="ECO:0000313" key="1">
    <source>
        <dbReference type="EMBL" id="KKK66759.1"/>
    </source>
</evidence>
<reference evidence="1" key="1">
    <citation type="journal article" date="2015" name="Nature">
        <title>Complex archaea that bridge the gap between prokaryotes and eukaryotes.</title>
        <authorList>
            <person name="Spang A."/>
            <person name="Saw J.H."/>
            <person name="Jorgensen S.L."/>
            <person name="Zaremba-Niedzwiedzka K."/>
            <person name="Martijn J."/>
            <person name="Lind A.E."/>
            <person name="van Eijk R."/>
            <person name="Schleper C."/>
            <person name="Guy L."/>
            <person name="Ettema T.J."/>
        </authorList>
    </citation>
    <scope>NUCLEOTIDE SEQUENCE</scope>
</reference>
<dbReference type="AlphaFoldDB" id="A0A0F8ZK18"/>
<sequence>MNAEAVAESLAQAFHSMYETVERRSGYEDRDKPLTPWRAIPLKDRELTTATLDSMLAMGIIHAGSICMDRTRVRVEALRLLSLLATRVEEPGDCTSGNWPGCTPRERNACSHTECCDVLMDVDRFLEGE</sequence>
<name>A0A0F8ZK18_9ZZZZ</name>
<dbReference type="EMBL" id="LAZR01059929">
    <property type="protein sequence ID" value="KKK66759.1"/>
    <property type="molecule type" value="Genomic_DNA"/>
</dbReference>
<gene>
    <name evidence="1" type="ORF">LCGC14_2960870</name>
</gene>
<organism evidence="1">
    <name type="scientific">marine sediment metagenome</name>
    <dbReference type="NCBI Taxonomy" id="412755"/>
    <lineage>
        <taxon>unclassified sequences</taxon>
        <taxon>metagenomes</taxon>
        <taxon>ecological metagenomes</taxon>
    </lineage>
</organism>
<comment type="caution">
    <text evidence="1">The sequence shown here is derived from an EMBL/GenBank/DDBJ whole genome shotgun (WGS) entry which is preliminary data.</text>
</comment>
<protein>
    <submittedName>
        <fullName evidence="1">Uncharacterized protein</fullName>
    </submittedName>
</protein>